<dbReference type="GO" id="GO:0004519">
    <property type="term" value="F:endonuclease activity"/>
    <property type="evidence" value="ECO:0007669"/>
    <property type="project" value="UniProtKB-KW"/>
</dbReference>
<dbReference type="Proteomes" id="UP001595692">
    <property type="component" value="Unassembled WGS sequence"/>
</dbReference>
<keyword evidence="3" id="KW-1185">Reference proteome</keyword>
<sequence>MRLRVASFNLGLGLATPQALSQRLARREDPLLGRLSALLQALQADILLLNEFDNDGEGRDLGAVDRFCRDWLATPGPDGLAIDYPYRWSIPTNTGLLAACDLDGDGCLTLPGDGLGFGHFPGQYAMLLLSRWPLDSAARRTFRQLRWATLPAACLPDREPGSGRGDYYSAAALAELRLSSKNHVDVAVCLPDGRPLHLLLSHPTPPVFDSPERRNRCRNHDEIRLWCDYLDGADWLQDDDGRRGGMAPDARFVLLGDLNADPHGGDGDRRAIRRLLAHPRLHAGVATGALRPRSPGALAYASSAYARRVRQFGGRQRGIPNPADAAYWTHLRGLRLDYVLPSANLTVLDSGVWWPAPGEPGRHWLADPQADAVRPSDGDRASWCSDHRPVWVDLWL</sequence>
<dbReference type="Pfam" id="PF03372">
    <property type="entry name" value="Exo_endo_phos"/>
    <property type="match status" value="1"/>
</dbReference>
<keyword evidence="2" id="KW-0378">Hydrolase</keyword>
<dbReference type="InterPro" id="IPR005135">
    <property type="entry name" value="Endo/exonuclease/phosphatase"/>
</dbReference>
<organism evidence="2 3">
    <name type="scientific">Pseudaeromonas sharmana</name>
    <dbReference type="NCBI Taxonomy" id="328412"/>
    <lineage>
        <taxon>Bacteria</taxon>
        <taxon>Pseudomonadati</taxon>
        <taxon>Pseudomonadota</taxon>
        <taxon>Gammaproteobacteria</taxon>
        <taxon>Aeromonadales</taxon>
        <taxon>Aeromonadaceae</taxon>
        <taxon>Pseudaeromonas</taxon>
    </lineage>
</organism>
<proteinExistence type="predicted"/>
<feature type="domain" description="Endonuclease/exonuclease/phosphatase" evidence="1">
    <location>
        <begin position="6"/>
        <end position="387"/>
    </location>
</feature>
<keyword evidence="2" id="KW-0255">Endonuclease</keyword>
<name>A0ABV8CN36_9GAMM</name>
<evidence type="ECO:0000313" key="2">
    <source>
        <dbReference type="EMBL" id="MFC3913393.1"/>
    </source>
</evidence>
<dbReference type="Gene3D" id="3.60.10.10">
    <property type="entry name" value="Endonuclease/exonuclease/phosphatase"/>
    <property type="match status" value="1"/>
</dbReference>
<protein>
    <submittedName>
        <fullName evidence="2">Endonuclease/exonuclease/phosphatase family protein</fullName>
    </submittedName>
</protein>
<gene>
    <name evidence="2" type="ORF">ACFOSS_07950</name>
</gene>
<keyword evidence="2" id="KW-0540">Nuclease</keyword>
<dbReference type="InterPro" id="IPR036691">
    <property type="entry name" value="Endo/exonu/phosph_ase_sf"/>
</dbReference>
<dbReference type="EMBL" id="JBHSAF010000007">
    <property type="protein sequence ID" value="MFC3913393.1"/>
    <property type="molecule type" value="Genomic_DNA"/>
</dbReference>
<evidence type="ECO:0000313" key="3">
    <source>
        <dbReference type="Proteomes" id="UP001595692"/>
    </source>
</evidence>
<comment type="caution">
    <text evidence="2">The sequence shown here is derived from an EMBL/GenBank/DDBJ whole genome shotgun (WGS) entry which is preliminary data.</text>
</comment>
<dbReference type="RefSeq" id="WP_377151708.1">
    <property type="nucleotide sequence ID" value="NZ_JBHSAF010000007.1"/>
</dbReference>
<accession>A0ABV8CN36</accession>
<reference evidence="3" key="1">
    <citation type="journal article" date="2019" name="Int. J. Syst. Evol. Microbiol.">
        <title>The Global Catalogue of Microorganisms (GCM) 10K type strain sequencing project: providing services to taxonomists for standard genome sequencing and annotation.</title>
        <authorList>
            <consortium name="The Broad Institute Genomics Platform"/>
            <consortium name="The Broad Institute Genome Sequencing Center for Infectious Disease"/>
            <person name="Wu L."/>
            <person name="Ma J."/>
        </authorList>
    </citation>
    <scope>NUCLEOTIDE SEQUENCE [LARGE SCALE GENOMIC DNA]</scope>
    <source>
        <strain evidence="3">CCUG 54939</strain>
    </source>
</reference>
<evidence type="ECO:0000259" key="1">
    <source>
        <dbReference type="Pfam" id="PF03372"/>
    </source>
</evidence>
<dbReference type="SUPFAM" id="SSF56219">
    <property type="entry name" value="DNase I-like"/>
    <property type="match status" value="1"/>
</dbReference>